<sequence length="165" mass="18218">MADEPSDLRLTSDGEWEPDRALPDIGEKEFLDAALERNGWAPLIHLGGGEDMGVEVTLHQQRASTGHPEYLLSVSGPEFGSPALRLPNLPEAMRLLAQWAPIVQAASITHILGDLIPGEIKHYGLVETIAARAAWGVAEKRPELQADRRMQDRVEEARYRAARKP</sequence>
<gene>
    <name evidence="2" type="ORF">BS329_15380</name>
</gene>
<keyword evidence="3" id="KW-1185">Reference proteome</keyword>
<evidence type="ECO:0000256" key="1">
    <source>
        <dbReference type="SAM" id="MobiDB-lite"/>
    </source>
</evidence>
<dbReference type="STRING" id="76021.BS329_15380"/>
<feature type="region of interest" description="Disordered" evidence="1">
    <location>
        <begin position="1"/>
        <end position="21"/>
    </location>
</feature>
<name>A0A1R0KUE8_9PSEU</name>
<accession>A0A1R0KUE8</accession>
<organism evidence="2 3">
    <name type="scientific">Amycolatopsis coloradensis</name>
    <dbReference type="NCBI Taxonomy" id="76021"/>
    <lineage>
        <taxon>Bacteria</taxon>
        <taxon>Bacillati</taxon>
        <taxon>Actinomycetota</taxon>
        <taxon>Actinomycetes</taxon>
        <taxon>Pseudonocardiales</taxon>
        <taxon>Pseudonocardiaceae</taxon>
        <taxon>Amycolatopsis</taxon>
    </lineage>
</organism>
<comment type="caution">
    <text evidence="2">The sequence shown here is derived from an EMBL/GenBank/DDBJ whole genome shotgun (WGS) entry which is preliminary data.</text>
</comment>
<evidence type="ECO:0000313" key="2">
    <source>
        <dbReference type="EMBL" id="OLZ51646.1"/>
    </source>
</evidence>
<dbReference type="EMBL" id="MQUQ01000007">
    <property type="protein sequence ID" value="OLZ51646.1"/>
    <property type="molecule type" value="Genomic_DNA"/>
</dbReference>
<proteinExistence type="predicted"/>
<evidence type="ECO:0000313" key="3">
    <source>
        <dbReference type="Proteomes" id="UP000187486"/>
    </source>
</evidence>
<protein>
    <submittedName>
        <fullName evidence="2">Uncharacterized protein</fullName>
    </submittedName>
</protein>
<dbReference type="AlphaFoldDB" id="A0A1R0KUE8"/>
<dbReference type="Proteomes" id="UP000187486">
    <property type="component" value="Unassembled WGS sequence"/>
</dbReference>
<reference evidence="2 3" key="1">
    <citation type="submission" date="2016-01" db="EMBL/GenBank/DDBJ databases">
        <title>Amycolatopsis coloradensis genome sequencing and assembly.</title>
        <authorList>
            <person name="Mayilraj S."/>
        </authorList>
    </citation>
    <scope>NUCLEOTIDE SEQUENCE [LARGE SCALE GENOMIC DNA]</scope>
    <source>
        <strain evidence="2 3">DSM 44225</strain>
    </source>
</reference>